<dbReference type="Proteomes" id="UP000297239">
    <property type="component" value="Unassembled WGS sequence"/>
</dbReference>
<reference evidence="1" key="1">
    <citation type="journal article" date="2019" name="PLoS Negl. Trop. Dis.">
        <title>Revisiting the worldwide diversity of Leptospira species in the environment.</title>
        <authorList>
            <person name="Vincent A.T."/>
            <person name="Schiettekatte O."/>
            <person name="Bourhy P."/>
            <person name="Veyrier F.J."/>
            <person name="Picardeau M."/>
        </authorList>
    </citation>
    <scope>NUCLEOTIDE SEQUENCE [LARGE SCALE GENOMIC DNA]</scope>
    <source>
        <strain evidence="1">201800293</strain>
    </source>
</reference>
<dbReference type="RefSeq" id="WP_135681220.1">
    <property type="nucleotide sequence ID" value="NZ_JAMQPQ010000011.1"/>
</dbReference>
<evidence type="ECO:0000313" key="1">
    <source>
        <dbReference type="EMBL" id="TGK65309.1"/>
    </source>
</evidence>
<keyword evidence="2" id="KW-1185">Reference proteome</keyword>
<gene>
    <name evidence="1" type="ORF">EHQ18_19855</name>
</gene>
<evidence type="ECO:0000313" key="2">
    <source>
        <dbReference type="Proteomes" id="UP000297239"/>
    </source>
</evidence>
<dbReference type="AlphaFoldDB" id="A0A6N4PPI3"/>
<organism evidence="1 2">
    <name type="scientific">Leptospira kanakyensis</name>
    <dbReference type="NCBI Taxonomy" id="2484968"/>
    <lineage>
        <taxon>Bacteria</taxon>
        <taxon>Pseudomonadati</taxon>
        <taxon>Spirochaetota</taxon>
        <taxon>Spirochaetia</taxon>
        <taxon>Leptospirales</taxon>
        <taxon>Leptospiraceae</taxon>
        <taxon>Leptospira</taxon>
    </lineage>
</organism>
<comment type="caution">
    <text evidence="1">The sequence shown here is derived from an EMBL/GenBank/DDBJ whole genome shotgun (WGS) entry which is preliminary data.</text>
</comment>
<sequence>MNISNEISKKLDLINLNQFEEYLQKSGWIKSHTIENKITIWHRPESANRDLEIILPINKKLLDFHKALYKSITTLIEFSKINFESLFILLTNFQADKVQVSVKYEDVDNGTIPLNEGLNLIENTREIMTAAVMGIFNKKKYYVGNRPEDATKYLNTLKLAQTEVGSYIINILSPLELDGQLLLFEELNNTFARKVIFSLSESLNTLNSAVENFDEINRTTIDEYVSKGLNANLCRSIEEMSGLNRRRDVSININLSNNFSNQDIGKEFTFPSQTIPKITKIGDLLLQDLLINNYILQGHVVRLSRGENESDGEITVYSFVEGKYKNVKVYLKELHYEKAIFAHENKLEVICYGDILLEKTKSTMTNVTNIEIIDREKK</sequence>
<proteinExistence type="predicted"/>
<dbReference type="OrthoDB" id="484469at2"/>
<dbReference type="EMBL" id="RQFF01000045">
    <property type="protein sequence ID" value="TGK65309.1"/>
    <property type="molecule type" value="Genomic_DNA"/>
</dbReference>
<accession>A0A6N4PPI3</accession>
<name>A0A6N4PPI3_9LEPT</name>
<protein>
    <submittedName>
        <fullName evidence="1">Uncharacterized protein</fullName>
    </submittedName>
</protein>